<evidence type="ECO:0000259" key="18">
    <source>
        <dbReference type="PROSITE" id="PS50020"/>
    </source>
</evidence>
<evidence type="ECO:0000256" key="12">
    <source>
        <dbReference type="ARBA" id="ARBA00023242"/>
    </source>
</evidence>
<evidence type="ECO:0000256" key="4">
    <source>
        <dbReference type="ARBA" id="ARBA00022553"/>
    </source>
</evidence>
<feature type="compositionally biased region" description="Low complexity" evidence="17">
    <location>
        <begin position="133"/>
        <end position="150"/>
    </location>
</feature>
<feature type="region of interest" description="Disordered" evidence="17">
    <location>
        <begin position="236"/>
        <end position="322"/>
    </location>
</feature>
<evidence type="ECO:0000256" key="13">
    <source>
        <dbReference type="ARBA" id="ARBA00023306"/>
    </source>
</evidence>
<dbReference type="InterPro" id="IPR001202">
    <property type="entry name" value="WW_dom"/>
</dbReference>
<evidence type="ECO:0000256" key="15">
    <source>
        <dbReference type="ARBA" id="ARBA00061715"/>
    </source>
</evidence>
<reference evidence="19" key="3">
    <citation type="submission" date="2025-09" db="UniProtKB">
        <authorList>
            <consortium name="Ensembl"/>
        </authorList>
    </citation>
    <scope>IDENTIFICATION</scope>
</reference>
<keyword evidence="6" id="KW-0227">DNA damage</keyword>
<feature type="domain" description="WW" evidence="18">
    <location>
        <begin position="51"/>
        <end position="84"/>
    </location>
</feature>
<dbReference type="PANTHER" id="PTHR18902:SF27">
    <property type="entry name" value="CENTROSOMAL PROTEIN OF 164 KDA"/>
    <property type="match status" value="1"/>
</dbReference>
<feature type="compositionally biased region" description="Basic residues" evidence="17">
    <location>
        <begin position="109"/>
        <end position="124"/>
    </location>
</feature>
<feature type="compositionally biased region" description="Basic and acidic residues" evidence="17">
    <location>
        <begin position="96"/>
        <end position="108"/>
    </location>
</feature>
<feature type="region of interest" description="Disordered" evidence="17">
    <location>
        <begin position="199"/>
        <end position="223"/>
    </location>
</feature>
<keyword evidence="5" id="KW-0132">Cell division</keyword>
<name>A0A8C5DKJ6_GOUWI</name>
<keyword evidence="9" id="KW-0175">Coiled coil</keyword>
<evidence type="ECO:0000256" key="5">
    <source>
        <dbReference type="ARBA" id="ARBA00022618"/>
    </source>
</evidence>
<evidence type="ECO:0000256" key="16">
    <source>
        <dbReference type="ARBA" id="ARBA00067900"/>
    </source>
</evidence>
<dbReference type="Proteomes" id="UP000694680">
    <property type="component" value="Chromosome 7"/>
</dbReference>
<feature type="compositionally biased region" description="Basic and acidic residues" evidence="17">
    <location>
        <begin position="485"/>
        <end position="503"/>
    </location>
</feature>
<feature type="compositionally biased region" description="Basic and acidic residues" evidence="17">
    <location>
        <begin position="453"/>
        <end position="471"/>
    </location>
</feature>
<dbReference type="AlphaFoldDB" id="A0A8C5DKJ6"/>
<dbReference type="Gene3D" id="3.30.1470.10">
    <property type="entry name" value="Photosystem I PsaD, reaction center subunit II"/>
    <property type="match status" value="1"/>
</dbReference>
<keyword evidence="3" id="KW-0963">Cytoplasm</keyword>
<evidence type="ECO:0000256" key="17">
    <source>
        <dbReference type="SAM" id="MobiDB-lite"/>
    </source>
</evidence>
<feature type="compositionally biased region" description="Polar residues" evidence="17">
    <location>
        <begin position="576"/>
        <end position="598"/>
    </location>
</feature>
<keyword evidence="13" id="KW-0131">Cell cycle</keyword>
<dbReference type="GO" id="GO:0006281">
    <property type="term" value="P:DNA repair"/>
    <property type="evidence" value="ECO:0007669"/>
    <property type="project" value="UniProtKB-KW"/>
</dbReference>
<dbReference type="PROSITE" id="PS50020">
    <property type="entry name" value="WW_DOMAIN_2"/>
    <property type="match status" value="1"/>
</dbReference>
<feature type="compositionally biased region" description="Basic and acidic residues" evidence="17">
    <location>
        <begin position="785"/>
        <end position="809"/>
    </location>
</feature>
<dbReference type="SUPFAM" id="SSF51045">
    <property type="entry name" value="WW domain"/>
    <property type="match status" value="1"/>
</dbReference>
<feature type="compositionally biased region" description="Low complexity" evidence="17">
    <location>
        <begin position="641"/>
        <end position="658"/>
    </location>
</feature>
<dbReference type="GO" id="GO:0097539">
    <property type="term" value="C:ciliary transition fiber"/>
    <property type="evidence" value="ECO:0007669"/>
    <property type="project" value="TreeGrafter"/>
</dbReference>
<comment type="subunit">
    <text evidence="15">Interacts (via N-terminus) with ATRIP. Interacts with ATM, ATR and MDC1. Interacts with XPA (via N-terminus) upon UV irradiation. Interacts with CEP83, CCDC92, TTBK2, DVL3, NPHP3 and weakly with NPHP4. Interacts with DZIP1.</text>
</comment>
<dbReference type="GO" id="GO:0005814">
    <property type="term" value="C:centriole"/>
    <property type="evidence" value="ECO:0007669"/>
    <property type="project" value="UniProtKB-SubCell"/>
</dbReference>
<dbReference type="PROSITE" id="PS01159">
    <property type="entry name" value="WW_DOMAIN_1"/>
    <property type="match status" value="1"/>
</dbReference>
<evidence type="ECO:0000313" key="19">
    <source>
        <dbReference type="Ensembl" id="ENSGWIP00000008244.1"/>
    </source>
</evidence>
<dbReference type="GO" id="GO:0005813">
    <property type="term" value="C:centrosome"/>
    <property type="evidence" value="ECO:0007669"/>
    <property type="project" value="TreeGrafter"/>
</dbReference>
<keyword evidence="7" id="KW-0498">Mitosis</keyword>
<feature type="compositionally biased region" description="Polar residues" evidence="17">
    <location>
        <begin position="443"/>
        <end position="452"/>
    </location>
</feature>
<dbReference type="InterPro" id="IPR051841">
    <property type="entry name" value="MT-Golgi_org_protein"/>
</dbReference>
<evidence type="ECO:0000256" key="11">
    <source>
        <dbReference type="ARBA" id="ARBA00023212"/>
    </source>
</evidence>
<reference evidence="19" key="1">
    <citation type="submission" date="2020-06" db="EMBL/GenBank/DDBJ databases">
        <authorList>
            <consortium name="Wellcome Sanger Institute Data Sharing"/>
        </authorList>
    </citation>
    <scope>NUCLEOTIDE SEQUENCE [LARGE SCALE GENOMIC DNA]</scope>
</reference>
<keyword evidence="10" id="KW-0234">DNA repair</keyword>
<feature type="region of interest" description="Disordered" evidence="17">
    <location>
        <begin position="756"/>
        <end position="775"/>
    </location>
</feature>
<dbReference type="SMART" id="SM00456">
    <property type="entry name" value="WW"/>
    <property type="match status" value="1"/>
</dbReference>
<feature type="region of interest" description="Disordered" evidence="17">
    <location>
        <begin position="96"/>
        <end position="178"/>
    </location>
</feature>
<organism evidence="19 20">
    <name type="scientific">Gouania willdenowi</name>
    <name type="common">Blunt-snouted clingfish</name>
    <name type="synonym">Lepadogaster willdenowi</name>
    <dbReference type="NCBI Taxonomy" id="441366"/>
    <lineage>
        <taxon>Eukaryota</taxon>
        <taxon>Metazoa</taxon>
        <taxon>Chordata</taxon>
        <taxon>Craniata</taxon>
        <taxon>Vertebrata</taxon>
        <taxon>Euteleostomi</taxon>
        <taxon>Actinopterygii</taxon>
        <taxon>Neopterygii</taxon>
        <taxon>Teleostei</taxon>
        <taxon>Neoteleostei</taxon>
        <taxon>Acanthomorphata</taxon>
        <taxon>Ovalentaria</taxon>
        <taxon>Blenniimorphae</taxon>
        <taxon>Blenniiformes</taxon>
        <taxon>Gobiesocoidei</taxon>
        <taxon>Gobiesocidae</taxon>
        <taxon>Gobiesocinae</taxon>
        <taxon>Gouania</taxon>
    </lineage>
</organism>
<dbReference type="CDD" id="cd00201">
    <property type="entry name" value="WW"/>
    <property type="match status" value="1"/>
</dbReference>
<keyword evidence="11" id="KW-0206">Cytoskeleton</keyword>
<feature type="compositionally biased region" description="Basic and acidic residues" evidence="17">
    <location>
        <begin position="378"/>
        <end position="389"/>
    </location>
</feature>
<feature type="compositionally biased region" description="Basic and acidic residues" evidence="17">
    <location>
        <begin position="662"/>
        <end position="679"/>
    </location>
</feature>
<keyword evidence="12" id="KW-0539">Nucleus</keyword>
<evidence type="ECO:0000256" key="1">
    <source>
        <dbReference type="ARBA" id="ARBA00004114"/>
    </source>
</evidence>
<evidence type="ECO:0000256" key="14">
    <source>
        <dbReference type="ARBA" id="ARBA00056906"/>
    </source>
</evidence>
<evidence type="ECO:0000256" key="3">
    <source>
        <dbReference type="ARBA" id="ARBA00022490"/>
    </source>
</evidence>
<feature type="region of interest" description="Disordered" evidence="17">
    <location>
        <begin position="429"/>
        <end position="744"/>
    </location>
</feature>
<feature type="region of interest" description="Disordered" evidence="17">
    <location>
        <begin position="780"/>
        <end position="824"/>
    </location>
</feature>
<proteinExistence type="predicted"/>
<comment type="subcellular location">
    <subcellularLocation>
        <location evidence="1">Cytoplasm</location>
        <location evidence="1">Cytoskeleton</location>
        <location evidence="1">Microtubule organizing center</location>
        <location evidence="1">Centrosome</location>
        <location evidence="1">Centriole</location>
    </subcellularLocation>
    <subcellularLocation>
        <location evidence="2">Nucleus</location>
    </subcellularLocation>
</comment>
<sequence length="1010" mass="115980">MDAIDAKKARFKNKIIPASLKKKIYEYAREIGIDPDKEPELLWLAREGTVAPLPPEWKPCQDVTGDIYYFNFSSGQSTWDHPCDEYYRRLVVQERERNQQEAPAGEKKEKKKKKEKKEKKKNKKKEPLTTPRALRALPSPLGGLAPLRGLDSPSPALRRSLENSKEREPFKAPLQGAGGSVFSSVIGTSQEELVCLTLPGLDDDQDNADKISENEPSPQSSEKLLKNIHFDVDSLGGGLQYEESEASNAAPAEEGTEPELQNLDLSADHSPEPPSQQDPLMGRHIHLSTKTSGRLPANDEAANTVITTPPEFRAKQSNDEVDDELLEAEDESREVEMERKTEGGEKVKKTIVEVEDLEEADRNDRKKEEVEEIEWERKVVNKKQERQGEDAAVEEDSCEGKYGGKISENIKDSRGWKEEVCDKKLKKLVQRQANETSDRESTAENSEAWSNDTGERVGEDESVKHNNKDGDSGGEQKAGNDSDEPEQKMKDGELFKSRKKEVEMEVDEEGRSDEALGRCSLSQRRLTDSEEHELEQSHGSKSQKASESEDDASEDFKEATNQGSKHPGLEREGLTVRTNTLLSAELSTNAQDDLSGTASPLARAAGGEGEEEERIVDEEKTKKKENNTRRVQKFDRLLHQSSLSSPPSSASPSEPNISNHQKAHDLDPPLELQRPDTSRGRLVQTSKLKLKDTKRPLKISEHPSGKDQSLEEEERERSERGVNEELRRKSEQEMEEESERLLKEKDKRLKILQVELKKQEDAEEKRLKEENEEQLKALRQRLQAKRTEEESRLSKECDEHLQELRESARKQRKKQQLQLRNESEVKLKDMHVTLEDERAAEHNKLKDQLKQDMERLRAESEEALQAERSRLEKEREQTLNSLQQEVTSTEKRRDLMMGPRSEHHLGDYRREVNEMLQEVRDELQRDHDCKLEQLKDDHRREINHIREKHLDEETNQRERLFSELQEEKERIQASHTVQLDKLRVRFSSQIKKIQLAHAHEVRDWTHVGCH</sequence>
<dbReference type="Pfam" id="PF00397">
    <property type="entry name" value="WW"/>
    <property type="match status" value="1"/>
</dbReference>
<keyword evidence="4" id="KW-0597">Phosphoprotein</keyword>
<dbReference type="FunFam" id="3.30.1470.10:FF:000001">
    <property type="entry name" value="Centrosomal protein of 164 kDa"/>
    <property type="match status" value="1"/>
</dbReference>
<evidence type="ECO:0000256" key="7">
    <source>
        <dbReference type="ARBA" id="ARBA00022776"/>
    </source>
</evidence>
<evidence type="ECO:0000256" key="10">
    <source>
        <dbReference type="ARBA" id="ARBA00023204"/>
    </source>
</evidence>
<evidence type="ECO:0000313" key="20">
    <source>
        <dbReference type="Proteomes" id="UP000694680"/>
    </source>
</evidence>
<protein>
    <recommendedName>
        <fullName evidence="16">Centrosomal protein of 164 kDa</fullName>
    </recommendedName>
</protein>
<evidence type="ECO:0000256" key="9">
    <source>
        <dbReference type="ARBA" id="ARBA00023054"/>
    </source>
</evidence>
<dbReference type="InterPro" id="IPR036020">
    <property type="entry name" value="WW_dom_sf"/>
</dbReference>
<comment type="function">
    <text evidence="14">Plays a role in microtubule organization and/or maintenance for the formation of primary cilia (PC), a microtubule-based structure that protrudes from the surface of epithelial cells. Plays a critical role in G2/M checkpoint and nuclear divisions. A key player in the DNA damage-activated ATR/ATM signaling cascade since it is required for the proper phosphorylation of H2AX, RPA, CHEK2 and CHEK1. Plays a critical role in chromosome segregation, acting as a mediator required for the maintenance of genomic stability through modulation of MDC1, RPA and CHEK1.</text>
</comment>
<evidence type="ECO:0000256" key="6">
    <source>
        <dbReference type="ARBA" id="ARBA00022763"/>
    </source>
</evidence>
<accession>A0A8C5DKJ6</accession>
<dbReference type="PANTHER" id="PTHR18902">
    <property type="entry name" value="NUCLEAR MITOTIC APPARATUS PROTEIN 1-RELATED"/>
    <property type="match status" value="1"/>
</dbReference>
<feature type="region of interest" description="Disordered" evidence="17">
    <location>
        <begin position="856"/>
        <end position="883"/>
    </location>
</feature>
<keyword evidence="20" id="KW-1185">Reference proteome</keyword>
<feature type="compositionally biased region" description="Basic and acidic residues" evidence="17">
    <location>
        <begin position="689"/>
        <end position="732"/>
    </location>
</feature>
<feature type="region of interest" description="Disordered" evidence="17">
    <location>
        <begin position="378"/>
        <end position="415"/>
    </location>
</feature>
<evidence type="ECO:0000256" key="2">
    <source>
        <dbReference type="ARBA" id="ARBA00004123"/>
    </source>
</evidence>
<reference evidence="19" key="2">
    <citation type="submission" date="2025-08" db="UniProtKB">
        <authorList>
            <consortium name="Ensembl"/>
        </authorList>
    </citation>
    <scope>IDENTIFICATION</scope>
</reference>
<feature type="compositionally biased region" description="Basic and acidic residues" evidence="17">
    <location>
        <begin position="856"/>
        <end position="877"/>
    </location>
</feature>
<evidence type="ECO:0000256" key="8">
    <source>
        <dbReference type="ARBA" id="ARBA00022794"/>
    </source>
</evidence>
<dbReference type="GO" id="GO:0051301">
    <property type="term" value="P:cell division"/>
    <property type="evidence" value="ECO:0007669"/>
    <property type="project" value="UniProtKB-KW"/>
</dbReference>
<feature type="compositionally biased region" description="Basic and acidic residues" evidence="17">
    <location>
        <begin position="159"/>
        <end position="170"/>
    </location>
</feature>
<dbReference type="Ensembl" id="ENSGWIT00000009206.1">
    <property type="protein sequence ID" value="ENSGWIP00000008244.1"/>
    <property type="gene ID" value="ENSGWIG00000004858.1"/>
</dbReference>
<feature type="compositionally biased region" description="Basic and acidic residues" evidence="17">
    <location>
        <begin position="525"/>
        <end position="538"/>
    </location>
</feature>
<dbReference type="GO" id="GO:0005634">
    <property type="term" value="C:nucleus"/>
    <property type="evidence" value="ECO:0007669"/>
    <property type="project" value="UniProtKB-SubCell"/>
</dbReference>
<feature type="compositionally biased region" description="Basic and acidic residues" evidence="17">
    <location>
        <begin position="617"/>
        <end position="638"/>
    </location>
</feature>
<dbReference type="GO" id="GO:0060271">
    <property type="term" value="P:cilium assembly"/>
    <property type="evidence" value="ECO:0007669"/>
    <property type="project" value="TreeGrafter"/>
</dbReference>
<keyword evidence="8" id="KW-0970">Cilium biogenesis/degradation</keyword>